<evidence type="ECO:0000313" key="1">
    <source>
        <dbReference type="EMBL" id="KAK7439371.1"/>
    </source>
</evidence>
<proteinExistence type="predicted"/>
<dbReference type="Proteomes" id="UP001498398">
    <property type="component" value="Unassembled WGS sequence"/>
</dbReference>
<reference evidence="1 2" key="1">
    <citation type="submission" date="2024-01" db="EMBL/GenBank/DDBJ databases">
        <title>A draft genome for the cacao thread blight pathogen Marasmiellus scandens.</title>
        <authorList>
            <person name="Baruah I.K."/>
            <person name="Leung J."/>
            <person name="Bukari Y."/>
            <person name="Amoako-Attah I."/>
            <person name="Meinhardt L.W."/>
            <person name="Bailey B.A."/>
            <person name="Cohen S.P."/>
        </authorList>
    </citation>
    <scope>NUCLEOTIDE SEQUENCE [LARGE SCALE GENOMIC DNA]</scope>
    <source>
        <strain evidence="1 2">GH-19</strain>
    </source>
</reference>
<keyword evidence="2" id="KW-1185">Reference proteome</keyword>
<name>A0ABR1IVZ2_9AGAR</name>
<sequence length="127" mass="13722">MALFTQGQTIVVVTRGPGKLHLLSYQSNNGSKEVVGSATTTSAGITRFVVGFSHYFTRFAFIWDGEGEATYSVGNGLQRLPVGKSWNHASLAPWGGNEITTEDVSKVVPNAVNRDERTTCFVIPDTV</sequence>
<protein>
    <submittedName>
        <fullName evidence="1">Uncharacterized protein</fullName>
    </submittedName>
</protein>
<organism evidence="1 2">
    <name type="scientific">Marasmiellus scandens</name>
    <dbReference type="NCBI Taxonomy" id="2682957"/>
    <lineage>
        <taxon>Eukaryota</taxon>
        <taxon>Fungi</taxon>
        <taxon>Dikarya</taxon>
        <taxon>Basidiomycota</taxon>
        <taxon>Agaricomycotina</taxon>
        <taxon>Agaricomycetes</taxon>
        <taxon>Agaricomycetidae</taxon>
        <taxon>Agaricales</taxon>
        <taxon>Marasmiineae</taxon>
        <taxon>Omphalotaceae</taxon>
        <taxon>Marasmiellus</taxon>
    </lineage>
</organism>
<evidence type="ECO:0000313" key="2">
    <source>
        <dbReference type="Proteomes" id="UP001498398"/>
    </source>
</evidence>
<gene>
    <name evidence="1" type="ORF">VKT23_017595</name>
</gene>
<comment type="caution">
    <text evidence="1">The sequence shown here is derived from an EMBL/GenBank/DDBJ whole genome shotgun (WGS) entry which is preliminary data.</text>
</comment>
<accession>A0ABR1IVZ2</accession>
<dbReference type="EMBL" id="JBANRG010000073">
    <property type="protein sequence ID" value="KAK7439371.1"/>
    <property type="molecule type" value="Genomic_DNA"/>
</dbReference>